<dbReference type="KEGG" id="cmic:caldi_17170"/>
<dbReference type="Proteomes" id="UP001163687">
    <property type="component" value="Chromosome"/>
</dbReference>
<dbReference type="InterPro" id="IPR002941">
    <property type="entry name" value="DNA_methylase_N4/N6"/>
</dbReference>
<dbReference type="GO" id="GO:0008170">
    <property type="term" value="F:N-methyltransferase activity"/>
    <property type="evidence" value="ECO:0007669"/>
    <property type="project" value="InterPro"/>
</dbReference>
<dbReference type="SUPFAM" id="SSF53335">
    <property type="entry name" value="S-adenosyl-L-methionine-dependent methyltransferases"/>
    <property type="match status" value="2"/>
</dbReference>
<feature type="region of interest" description="Disordered" evidence="5">
    <location>
        <begin position="1"/>
        <end position="28"/>
    </location>
</feature>
<evidence type="ECO:0000313" key="8">
    <source>
        <dbReference type="Proteomes" id="UP001163687"/>
    </source>
</evidence>
<reference evidence="7" key="1">
    <citation type="submission" date="2022-03" db="EMBL/GenBank/DDBJ databases">
        <title>Complete genome sequence of Caldinitratiruptor microaerophilus.</title>
        <authorList>
            <person name="Mukaiyama R."/>
            <person name="Nishiyama T."/>
            <person name="Ueda K."/>
        </authorList>
    </citation>
    <scope>NUCLEOTIDE SEQUENCE</scope>
    <source>
        <strain evidence="7">JCM 16183</strain>
    </source>
</reference>
<protein>
    <recommendedName>
        <fullName evidence="4">Methyltransferase</fullName>
        <ecNumber evidence="4">2.1.1.-</ecNumber>
    </recommendedName>
</protein>
<evidence type="ECO:0000256" key="3">
    <source>
        <dbReference type="ARBA" id="ARBA00022747"/>
    </source>
</evidence>
<gene>
    <name evidence="7" type="ORF">caldi_17170</name>
</gene>
<keyword evidence="1 7" id="KW-0489">Methyltransferase</keyword>
<dbReference type="Gene3D" id="3.40.50.150">
    <property type="entry name" value="Vaccinia Virus protein VP39"/>
    <property type="match status" value="2"/>
</dbReference>
<organism evidence="7 8">
    <name type="scientific">Caldinitratiruptor microaerophilus</name>
    <dbReference type="NCBI Taxonomy" id="671077"/>
    <lineage>
        <taxon>Bacteria</taxon>
        <taxon>Bacillati</taxon>
        <taxon>Bacillota</taxon>
        <taxon>Clostridia</taxon>
        <taxon>Eubacteriales</taxon>
        <taxon>Symbiobacteriaceae</taxon>
        <taxon>Caldinitratiruptor</taxon>
    </lineage>
</organism>
<dbReference type="REBASE" id="668014">
    <property type="entry name" value="M.Cmi16183ORF17170P"/>
</dbReference>
<keyword evidence="3" id="KW-0680">Restriction system</keyword>
<proteinExistence type="inferred from homology"/>
<dbReference type="EMBL" id="AP025628">
    <property type="protein sequence ID" value="BDG60627.1"/>
    <property type="molecule type" value="Genomic_DNA"/>
</dbReference>
<evidence type="ECO:0000256" key="4">
    <source>
        <dbReference type="RuleBase" id="RU362026"/>
    </source>
</evidence>
<feature type="compositionally biased region" description="Basic and acidic residues" evidence="5">
    <location>
        <begin position="1"/>
        <end position="12"/>
    </location>
</feature>
<evidence type="ECO:0000256" key="1">
    <source>
        <dbReference type="ARBA" id="ARBA00022603"/>
    </source>
</evidence>
<evidence type="ECO:0000313" key="7">
    <source>
        <dbReference type="EMBL" id="BDG60627.1"/>
    </source>
</evidence>
<sequence>MVREAGVRRDVAGEPAGGGGPHVDLGPRGVYHRGNRLNDLTGKEWLFSTRSVISMPFPPSCQFELRSQHGGQKPPELCAYLIRIFTKSGQRVLDPFMGVGGTLLGASLSGREAVGIEISPRWVDIYHEVCRREGLAPQTAIVGDSRQVLPTLEGPFDFLLTDVPYWDMDRRRRSAGKFKRAGEAARPRRPSKLQAFGDGPRNREEWLRLLEDVFAAARPLLRPRAYLAVFIGDMYHSGRFHPLSHEVAAVLDRLGYVMKGNLIWYDVSKSLHIYGYRYEFIPSMIHQNILIFRHEPGGSARRSGA</sequence>
<dbReference type="GO" id="GO:0003677">
    <property type="term" value="F:DNA binding"/>
    <property type="evidence" value="ECO:0007669"/>
    <property type="project" value="InterPro"/>
</dbReference>
<keyword evidence="8" id="KW-1185">Reference proteome</keyword>
<keyword evidence="2" id="KW-0808">Transferase</keyword>
<dbReference type="AlphaFoldDB" id="A0AA35CN43"/>
<feature type="domain" description="DNA methylase N-4/N-6" evidence="6">
    <location>
        <begin position="67"/>
        <end position="126"/>
    </location>
</feature>
<accession>A0AA35CN43</accession>
<evidence type="ECO:0000256" key="5">
    <source>
        <dbReference type="SAM" id="MobiDB-lite"/>
    </source>
</evidence>
<dbReference type="GO" id="GO:0009307">
    <property type="term" value="P:DNA restriction-modification system"/>
    <property type="evidence" value="ECO:0007669"/>
    <property type="project" value="UniProtKB-KW"/>
</dbReference>
<evidence type="ECO:0000256" key="2">
    <source>
        <dbReference type="ARBA" id="ARBA00022679"/>
    </source>
</evidence>
<dbReference type="InterPro" id="IPR029063">
    <property type="entry name" value="SAM-dependent_MTases_sf"/>
</dbReference>
<dbReference type="CDD" id="cd02440">
    <property type="entry name" value="AdoMet_MTases"/>
    <property type="match status" value="1"/>
</dbReference>
<name>A0AA35CN43_9FIRM</name>
<dbReference type="InterPro" id="IPR001091">
    <property type="entry name" value="RM_Methyltransferase"/>
</dbReference>
<dbReference type="Pfam" id="PF01555">
    <property type="entry name" value="N6_N4_Mtase"/>
    <property type="match status" value="1"/>
</dbReference>
<dbReference type="GO" id="GO:0032259">
    <property type="term" value="P:methylation"/>
    <property type="evidence" value="ECO:0007669"/>
    <property type="project" value="UniProtKB-KW"/>
</dbReference>
<dbReference type="PRINTS" id="PR00508">
    <property type="entry name" value="S21N4MTFRASE"/>
</dbReference>
<comment type="similarity">
    <text evidence="4">Belongs to the N(4)/N(6)-methyltransferase family.</text>
</comment>
<evidence type="ECO:0000259" key="6">
    <source>
        <dbReference type="Pfam" id="PF01555"/>
    </source>
</evidence>
<dbReference type="EC" id="2.1.1.-" evidence="4"/>